<dbReference type="InterPro" id="IPR020803">
    <property type="entry name" value="MeTfrase_dom"/>
</dbReference>
<evidence type="ECO:0000256" key="3">
    <source>
        <dbReference type="ARBA" id="ARBA00022679"/>
    </source>
</evidence>
<dbReference type="EMBL" id="SNYW01000010">
    <property type="protein sequence ID" value="TDQ80945.1"/>
    <property type="molecule type" value="Genomic_DNA"/>
</dbReference>
<dbReference type="SUPFAM" id="SSF53335">
    <property type="entry name" value="S-adenosyl-L-methionine-dependent methyltransferases"/>
    <property type="match status" value="1"/>
</dbReference>
<evidence type="ECO:0000313" key="6">
    <source>
        <dbReference type="EMBL" id="TDQ80945.1"/>
    </source>
</evidence>
<name>A0A4R6WPG8_9PROT</name>
<dbReference type="PANTHER" id="PTHR44307:SF2">
    <property type="entry name" value="PHOSPHOETHANOLAMINE METHYLTRANSFERASE ISOFORM X1"/>
    <property type="match status" value="1"/>
</dbReference>
<feature type="domain" description="Polyketide synthase-like methyltransferase" evidence="5">
    <location>
        <begin position="16"/>
        <end position="258"/>
    </location>
</feature>
<dbReference type="InterPro" id="IPR029063">
    <property type="entry name" value="SAM-dependent_MTases_sf"/>
</dbReference>
<dbReference type="GO" id="GO:0008757">
    <property type="term" value="F:S-adenosylmethionine-dependent methyltransferase activity"/>
    <property type="evidence" value="ECO:0007669"/>
    <property type="project" value="InterPro"/>
</dbReference>
<keyword evidence="7" id="KW-1185">Reference proteome</keyword>
<dbReference type="PANTHER" id="PTHR44307">
    <property type="entry name" value="PHOSPHOETHANOLAMINE METHYLTRANSFERASE"/>
    <property type="match status" value="1"/>
</dbReference>
<evidence type="ECO:0000256" key="2">
    <source>
        <dbReference type="ARBA" id="ARBA00022603"/>
    </source>
</evidence>
<comment type="pathway">
    <text evidence="4">Phospholipid metabolism.</text>
</comment>
<accession>A0A4R6WPG8</accession>
<dbReference type="SMART" id="SM00828">
    <property type="entry name" value="PKS_MT"/>
    <property type="match status" value="1"/>
</dbReference>
<evidence type="ECO:0000256" key="1">
    <source>
        <dbReference type="ARBA" id="ARBA00005189"/>
    </source>
</evidence>
<comment type="caution">
    <text evidence="6">The sequence shown here is derived from an EMBL/GenBank/DDBJ whole genome shotgun (WGS) entry which is preliminary data.</text>
</comment>
<keyword evidence="3 6" id="KW-0808">Transferase</keyword>
<dbReference type="CDD" id="cd02440">
    <property type="entry name" value="AdoMet_MTases"/>
    <property type="match status" value="1"/>
</dbReference>
<protein>
    <submittedName>
        <fullName evidence="6">Phosphoethanolamine N-methyltransferase</fullName>
    </submittedName>
</protein>
<evidence type="ECO:0000259" key="5">
    <source>
        <dbReference type="SMART" id="SM00828"/>
    </source>
</evidence>
<keyword evidence="2 6" id="KW-0489">Methyltransferase</keyword>
<dbReference type="InterPro" id="IPR013216">
    <property type="entry name" value="Methyltransf_11"/>
</dbReference>
<evidence type="ECO:0000256" key="4">
    <source>
        <dbReference type="ARBA" id="ARBA00025707"/>
    </source>
</evidence>
<sequence>MSDNATEEYDGRMLTLLQMVWGEGFLSPGGPQAVREIMSGVALEGKRVLDIGCGLGGLDQVLLTLGAAHVTGLDVAGLIVEMGQERIRRAGLANRIEIKLVEPGPLPFADNSFDIVFGKDAWLHIPDKAAHFAEIHRVLKPGGRIAAGDWMKSPGPYSRDMEYFFEMEGLTYHLVTLAEYGTLLHAAGFVDVKLEDITEIYRREAQDELARMKGELAPVMLAELGEAGNAHFLEDWRSLTVVLDKGELRPARIWATKPA</sequence>
<reference evidence="6 7" key="1">
    <citation type="submission" date="2019-03" db="EMBL/GenBank/DDBJ databases">
        <title>Genomic Encyclopedia of Type Strains, Phase III (KMG-III): the genomes of soil and plant-associated and newly described type strains.</title>
        <authorList>
            <person name="Whitman W."/>
        </authorList>
    </citation>
    <scope>NUCLEOTIDE SEQUENCE [LARGE SCALE GENOMIC DNA]</scope>
    <source>
        <strain evidence="6 7">CGMCC 1.7660</strain>
    </source>
</reference>
<dbReference type="AlphaFoldDB" id="A0A4R6WPG8"/>
<evidence type="ECO:0000313" key="7">
    <source>
        <dbReference type="Proteomes" id="UP000295783"/>
    </source>
</evidence>
<organism evidence="6 7">
    <name type="scientific">Dongia mobilis</name>
    <dbReference type="NCBI Taxonomy" id="578943"/>
    <lineage>
        <taxon>Bacteria</taxon>
        <taxon>Pseudomonadati</taxon>
        <taxon>Pseudomonadota</taxon>
        <taxon>Alphaproteobacteria</taxon>
        <taxon>Rhodospirillales</taxon>
        <taxon>Dongiaceae</taxon>
        <taxon>Dongia</taxon>
    </lineage>
</organism>
<dbReference type="GO" id="GO:0032259">
    <property type="term" value="P:methylation"/>
    <property type="evidence" value="ECO:0007669"/>
    <property type="project" value="UniProtKB-KW"/>
</dbReference>
<dbReference type="Proteomes" id="UP000295783">
    <property type="component" value="Unassembled WGS sequence"/>
</dbReference>
<proteinExistence type="predicted"/>
<dbReference type="OrthoDB" id="9787738at2"/>
<dbReference type="Gene3D" id="3.40.50.150">
    <property type="entry name" value="Vaccinia Virus protein VP39"/>
    <property type="match status" value="1"/>
</dbReference>
<dbReference type="Pfam" id="PF08241">
    <property type="entry name" value="Methyltransf_11"/>
    <property type="match status" value="1"/>
</dbReference>
<gene>
    <name evidence="6" type="ORF">A8950_2815</name>
</gene>
<dbReference type="RefSeq" id="WP_133614281.1">
    <property type="nucleotide sequence ID" value="NZ_SNYW01000010.1"/>
</dbReference>
<comment type="pathway">
    <text evidence="1">Lipid metabolism.</text>
</comment>